<dbReference type="AlphaFoldDB" id="A0A8J6PEX2"/>
<comment type="similarity">
    <text evidence="1 5">Belongs to the universal ribosomal protein uL10 family.</text>
</comment>
<dbReference type="SUPFAM" id="SSF160369">
    <property type="entry name" value="Ribosomal protein L10-like"/>
    <property type="match status" value="1"/>
</dbReference>
<keyword evidence="7" id="KW-1185">Reference proteome</keyword>
<evidence type="ECO:0000313" key="6">
    <source>
        <dbReference type="EMBL" id="MBC8610936.1"/>
    </source>
</evidence>
<dbReference type="GO" id="GO:0006412">
    <property type="term" value="P:translation"/>
    <property type="evidence" value="ECO:0007669"/>
    <property type="project" value="UniProtKB-UniRule"/>
</dbReference>
<evidence type="ECO:0000256" key="5">
    <source>
        <dbReference type="HAMAP-Rule" id="MF_00362"/>
    </source>
</evidence>
<dbReference type="CDD" id="cd05797">
    <property type="entry name" value="Ribosomal_L10"/>
    <property type="match status" value="1"/>
</dbReference>
<keyword evidence="5" id="KW-0699">rRNA-binding</keyword>
<protein>
    <recommendedName>
        <fullName evidence="4 5">Large ribosomal subunit protein uL10</fullName>
    </recommendedName>
</protein>
<keyword evidence="3 5" id="KW-0687">Ribonucleoprotein</keyword>
<accession>A0A8J6PEX2</accession>
<dbReference type="OrthoDB" id="9808307at2"/>
<dbReference type="InterPro" id="IPR002363">
    <property type="entry name" value="Ribosomal_uL10_CS_bac"/>
</dbReference>
<dbReference type="PROSITE" id="PS01109">
    <property type="entry name" value="RIBOSOMAL_L10"/>
    <property type="match status" value="1"/>
</dbReference>
<dbReference type="EMBL" id="JACRTL010000003">
    <property type="protein sequence ID" value="MBC8610936.1"/>
    <property type="molecule type" value="Genomic_DNA"/>
</dbReference>
<dbReference type="Gene3D" id="6.10.250.290">
    <property type="match status" value="1"/>
</dbReference>
<evidence type="ECO:0000256" key="4">
    <source>
        <dbReference type="ARBA" id="ARBA00035202"/>
    </source>
</evidence>
<dbReference type="Pfam" id="PF00466">
    <property type="entry name" value="Ribosomal_L10"/>
    <property type="match status" value="1"/>
</dbReference>
<proteinExistence type="inferred from homology"/>
<evidence type="ECO:0000256" key="3">
    <source>
        <dbReference type="ARBA" id="ARBA00023274"/>
    </source>
</evidence>
<organism evidence="6 7">
    <name type="scientific">Massiliimalia timonensis</name>
    <dbReference type="NCBI Taxonomy" id="1987501"/>
    <lineage>
        <taxon>Bacteria</taxon>
        <taxon>Bacillati</taxon>
        <taxon>Bacillota</taxon>
        <taxon>Clostridia</taxon>
        <taxon>Eubacteriales</taxon>
        <taxon>Oscillospiraceae</taxon>
        <taxon>Massiliimalia</taxon>
    </lineage>
</organism>
<sequence>MPSEKILSQKQQYVAELAEQLKNSCAGVIIDYKGITVAEDTEFRKELREAGVQYAVVKNTMLKFAAKEAGLDGLCDVLEGTTALATHAEDPIAAAKIIGKYADKLKDKVTIKIGYMDGEVMDADKVVALGKLPSKEQLVGQLVSVLVAPIRGLAVALNAIAEKEEA</sequence>
<dbReference type="Gene3D" id="3.30.70.1730">
    <property type="match status" value="1"/>
</dbReference>
<dbReference type="GO" id="GO:0070180">
    <property type="term" value="F:large ribosomal subunit rRNA binding"/>
    <property type="evidence" value="ECO:0007669"/>
    <property type="project" value="UniProtKB-UniRule"/>
</dbReference>
<keyword evidence="5" id="KW-0694">RNA-binding</keyword>
<reference evidence="6" key="1">
    <citation type="submission" date="2020-08" db="EMBL/GenBank/DDBJ databases">
        <title>Genome public.</title>
        <authorList>
            <person name="Liu C."/>
            <person name="Sun Q."/>
        </authorList>
    </citation>
    <scope>NUCLEOTIDE SEQUENCE</scope>
    <source>
        <strain evidence="6">NSJ-15</strain>
    </source>
</reference>
<dbReference type="InterPro" id="IPR022973">
    <property type="entry name" value="Ribosomal_uL10_bac"/>
</dbReference>
<dbReference type="InterPro" id="IPR047865">
    <property type="entry name" value="Ribosomal_uL10_bac_type"/>
</dbReference>
<dbReference type="GO" id="GO:0003735">
    <property type="term" value="F:structural constituent of ribosome"/>
    <property type="evidence" value="ECO:0007669"/>
    <property type="project" value="InterPro"/>
</dbReference>
<dbReference type="InterPro" id="IPR043141">
    <property type="entry name" value="Ribosomal_uL10-like_sf"/>
</dbReference>
<evidence type="ECO:0000256" key="2">
    <source>
        <dbReference type="ARBA" id="ARBA00022980"/>
    </source>
</evidence>
<dbReference type="HAMAP" id="MF_00362">
    <property type="entry name" value="Ribosomal_uL10"/>
    <property type="match status" value="1"/>
</dbReference>
<comment type="caution">
    <text evidence="6">The sequence shown here is derived from an EMBL/GenBank/DDBJ whole genome shotgun (WGS) entry which is preliminary data.</text>
</comment>
<keyword evidence="2 5" id="KW-0689">Ribosomal protein</keyword>
<dbReference type="PANTHER" id="PTHR11560">
    <property type="entry name" value="39S RIBOSOMAL PROTEIN L10, MITOCHONDRIAL"/>
    <property type="match status" value="1"/>
</dbReference>
<dbReference type="NCBIfam" id="NF000955">
    <property type="entry name" value="PRK00099.1-1"/>
    <property type="match status" value="1"/>
</dbReference>
<gene>
    <name evidence="5" type="primary">rplJ</name>
    <name evidence="6" type="ORF">H8702_07340</name>
</gene>
<dbReference type="RefSeq" id="WP_093989124.1">
    <property type="nucleotide sequence ID" value="NZ_FYDD01000004.1"/>
</dbReference>
<name>A0A8J6PEX2_9FIRM</name>
<dbReference type="GO" id="GO:0015934">
    <property type="term" value="C:large ribosomal subunit"/>
    <property type="evidence" value="ECO:0007669"/>
    <property type="project" value="InterPro"/>
</dbReference>
<comment type="subunit">
    <text evidence="5">Part of the ribosomal stalk of the 50S ribosomal subunit. The N-terminus interacts with L11 and the large rRNA to form the base of the stalk. The C-terminus forms an elongated spine to which L12 dimers bind in a sequential fashion forming a multimeric L10(L12)X complex.</text>
</comment>
<comment type="function">
    <text evidence="5">Forms part of the ribosomal stalk, playing a central role in the interaction of the ribosome with GTP-bound translation factors.</text>
</comment>
<evidence type="ECO:0000313" key="7">
    <source>
        <dbReference type="Proteomes" id="UP000632659"/>
    </source>
</evidence>
<dbReference type="InterPro" id="IPR001790">
    <property type="entry name" value="Ribosomal_uL10"/>
</dbReference>
<evidence type="ECO:0000256" key="1">
    <source>
        <dbReference type="ARBA" id="ARBA00008889"/>
    </source>
</evidence>
<dbReference type="Proteomes" id="UP000632659">
    <property type="component" value="Unassembled WGS sequence"/>
</dbReference>